<dbReference type="AlphaFoldDB" id="A0A6J6GRR8"/>
<sequence length="281" mass="28850">MGVGAWSVAALAPDGSAPVDGAAGAGSAVDAPEWYTAIAAILPEGFGHLAATESNEWFVRFESFDPATGRNLGFLASRVPIEPDPDGAITLDEALATPPGQPLARLDVSLPDGRQVDAVCSIGHTVCPDDGPGALPRSELDAFVLRLATTVLDPSVLPPLEPAPDRVTGDRIRAAVQAALGPADPELTEIYALDETPSAVTFVGYSTLPPGERDDGRGFTVRAVAGFRPALPSSDVSSVSAEGVTTSWRVDADGVLWTVTDPIGISPSFATDLLTSVDAPG</sequence>
<name>A0A6J6GRR8_9ZZZZ</name>
<gene>
    <name evidence="1" type="ORF">UFOPK1493_04518</name>
</gene>
<reference evidence="1" key="1">
    <citation type="submission" date="2020-05" db="EMBL/GenBank/DDBJ databases">
        <authorList>
            <person name="Chiriac C."/>
            <person name="Salcher M."/>
            <person name="Ghai R."/>
            <person name="Kavagutti S V."/>
        </authorList>
    </citation>
    <scope>NUCLEOTIDE SEQUENCE</scope>
</reference>
<protein>
    <submittedName>
        <fullName evidence="1">Unannotated protein</fullName>
    </submittedName>
</protein>
<organism evidence="1">
    <name type="scientific">freshwater metagenome</name>
    <dbReference type="NCBI Taxonomy" id="449393"/>
    <lineage>
        <taxon>unclassified sequences</taxon>
        <taxon>metagenomes</taxon>
        <taxon>ecological metagenomes</taxon>
    </lineage>
</organism>
<evidence type="ECO:0000313" key="1">
    <source>
        <dbReference type="EMBL" id="CAB4603836.1"/>
    </source>
</evidence>
<proteinExistence type="predicted"/>
<dbReference type="EMBL" id="CAEZSR010000373">
    <property type="protein sequence ID" value="CAB4603836.1"/>
    <property type="molecule type" value="Genomic_DNA"/>
</dbReference>
<accession>A0A6J6GRR8</accession>